<dbReference type="GO" id="GO:0015628">
    <property type="term" value="P:protein secretion by the type II secretion system"/>
    <property type="evidence" value="ECO:0007669"/>
    <property type="project" value="InterPro"/>
</dbReference>
<dbReference type="Proteomes" id="UP000243378">
    <property type="component" value="Unassembled WGS sequence"/>
</dbReference>
<dbReference type="STRING" id="640205.SAMN05216381_0437"/>
<proteinExistence type="predicted"/>
<dbReference type="GO" id="GO:0015627">
    <property type="term" value="C:type II protein secretion system complex"/>
    <property type="evidence" value="ECO:0007669"/>
    <property type="project" value="InterPro"/>
</dbReference>
<dbReference type="PROSITE" id="PS00409">
    <property type="entry name" value="PROKAR_NTER_METHYL"/>
    <property type="match status" value="1"/>
</dbReference>
<reference evidence="3 4" key="1">
    <citation type="submission" date="2016-10" db="EMBL/GenBank/DDBJ databases">
        <authorList>
            <person name="de Groot N.N."/>
        </authorList>
    </citation>
    <scope>NUCLEOTIDE SEQUENCE [LARGE SCALE GENOMIC DNA]</scope>
    <source>
        <strain evidence="3 4">LMG 25475</strain>
    </source>
</reference>
<dbReference type="InterPro" id="IPR049875">
    <property type="entry name" value="TypeII_GspH"/>
</dbReference>
<dbReference type="NCBIfam" id="TIGR02532">
    <property type="entry name" value="IV_pilin_GFxxxE"/>
    <property type="match status" value="1"/>
</dbReference>
<dbReference type="InterPro" id="IPR012902">
    <property type="entry name" value="N_methyl_site"/>
</dbReference>
<dbReference type="InterPro" id="IPR045584">
    <property type="entry name" value="Pilin-like"/>
</dbReference>
<feature type="transmembrane region" description="Helical" evidence="2">
    <location>
        <begin position="46"/>
        <end position="67"/>
    </location>
</feature>
<organism evidence="3 4">
    <name type="scientific">Phytopseudomonas seleniipraecipitans</name>
    <dbReference type="NCBI Taxonomy" id="640205"/>
    <lineage>
        <taxon>Bacteria</taxon>
        <taxon>Pseudomonadati</taxon>
        <taxon>Pseudomonadota</taxon>
        <taxon>Gammaproteobacteria</taxon>
        <taxon>Pseudomonadales</taxon>
        <taxon>Pseudomonadaceae</taxon>
        <taxon>Phytopseudomonas</taxon>
    </lineage>
</organism>
<name>A0A1G7H1G7_9GAMM</name>
<feature type="region of interest" description="Disordered" evidence="1">
    <location>
        <begin position="162"/>
        <end position="186"/>
    </location>
</feature>
<dbReference type="AlphaFoldDB" id="A0A1G7H1G7"/>
<keyword evidence="2" id="KW-1133">Transmembrane helix</keyword>
<keyword evidence="2" id="KW-0812">Transmembrane</keyword>
<dbReference type="EMBL" id="FNBM01000001">
    <property type="protein sequence ID" value="SDE94153.1"/>
    <property type="molecule type" value="Genomic_DNA"/>
</dbReference>
<evidence type="ECO:0000256" key="1">
    <source>
        <dbReference type="SAM" id="MobiDB-lite"/>
    </source>
</evidence>
<accession>A0A1G7H1G7</accession>
<dbReference type="Pfam" id="PF07963">
    <property type="entry name" value="N_methyl"/>
    <property type="match status" value="1"/>
</dbReference>
<dbReference type="SUPFAM" id="SSF54523">
    <property type="entry name" value="Pili subunits"/>
    <property type="match status" value="1"/>
</dbReference>
<evidence type="ECO:0000256" key="2">
    <source>
        <dbReference type="SAM" id="Phobius"/>
    </source>
</evidence>
<dbReference type="NCBIfam" id="TIGR01708">
    <property type="entry name" value="typeII_sec_gspH"/>
    <property type="match status" value="1"/>
</dbReference>
<evidence type="ECO:0000313" key="4">
    <source>
        <dbReference type="Proteomes" id="UP000243378"/>
    </source>
</evidence>
<protein>
    <submittedName>
        <fullName evidence="3">General secretion pathway protein H</fullName>
    </submittedName>
</protein>
<sequence length="186" mass="20570">MTLCQNAMVVNQRRVDDASPVHRSTAAMVDEKRVIHPTPAQRGFSLLELLVVLFIAGLLTSLSVAWLDSGQAPAQQALERLAAASRAQAGVALHAGQIHGLRWNGQRPEFVRQVRENDQLRWQVEPVALGEWPAALRPDWPAAGEPRLVFTPNGVGRPQALRWQSPEGGEQWQWDSAGRLQRTSLP</sequence>
<gene>
    <name evidence="3" type="ORF">SAMN05216381_0437</name>
</gene>
<keyword evidence="2" id="KW-0472">Membrane</keyword>
<evidence type="ECO:0000313" key="3">
    <source>
        <dbReference type="EMBL" id="SDE94153.1"/>
    </source>
</evidence>